<dbReference type="Proteomes" id="UP000668403">
    <property type="component" value="Unassembled WGS sequence"/>
</dbReference>
<name>A0A939QDS1_9MICO</name>
<dbReference type="PROSITE" id="PS50949">
    <property type="entry name" value="HTH_GNTR"/>
    <property type="match status" value="1"/>
</dbReference>
<organism evidence="5 6">
    <name type="scientific">Leucobacter tardus</name>
    <dbReference type="NCBI Taxonomy" id="501483"/>
    <lineage>
        <taxon>Bacteria</taxon>
        <taxon>Bacillati</taxon>
        <taxon>Actinomycetota</taxon>
        <taxon>Actinomycetes</taxon>
        <taxon>Micrococcales</taxon>
        <taxon>Microbacteriaceae</taxon>
        <taxon>Leucobacter</taxon>
    </lineage>
</organism>
<feature type="domain" description="HTH gntR-type" evidence="4">
    <location>
        <begin position="22"/>
        <end position="90"/>
    </location>
</feature>
<evidence type="ECO:0000259" key="4">
    <source>
        <dbReference type="PROSITE" id="PS50949"/>
    </source>
</evidence>
<protein>
    <submittedName>
        <fullName evidence="5">GntR family transcriptional regulator</fullName>
    </submittedName>
</protein>
<dbReference type="EMBL" id="JAGFBF010000005">
    <property type="protein sequence ID" value="MBO2990287.1"/>
    <property type="molecule type" value="Genomic_DNA"/>
</dbReference>
<dbReference type="PANTHER" id="PTHR38445">
    <property type="entry name" value="HTH-TYPE TRANSCRIPTIONAL REPRESSOR YTRA"/>
    <property type="match status" value="1"/>
</dbReference>
<keyword evidence="6" id="KW-1185">Reference proteome</keyword>
<dbReference type="Pfam" id="PF00392">
    <property type="entry name" value="GntR"/>
    <property type="match status" value="1"/>
</dbReference>
<evidence type="ECO:0000256" key="3">
    <source>
        <dbReference type="ARBA" id="ARBA00023163"/>
    </source>
</evidence>
<dbReference type="SUPFAM" id="SSF46785">
    <property type="entry name" value="Winged helix' DNA-binding domain"/>
    <property type="match status" value="1"/>
</dbReference>
<comment type="caution">
    <text evidence="5">The sequence shown here is derived from an EMBL/GenBank/DDBJ whole genome shotgun (WGS) entry which is preliminary data.</text>
</comment>
<evidence type="ECO:0000256" key="1">
    <source>
        <dbReference type="ARBA" id="ARBA00023015"/>
    </source>
</evidence>
<evidence type="ECO:0000313" key="6">
    <source>
        <dbReference type="Proteomes" id="UP000668403"/>
    </source>
</evidence>
<dbReference type="GO" id="GO:0003677">
    <property type="term" value="F:DNA binding"/>
    <property type="evidence" value="ECO:0007669"/>
    <property type="project" value="UniProtKB-KW"/>
</dbReference>
<dbReference type="CDD" id="cd07377">
    <property type="entry name" value="WHTH_GntR"/>
    <property type="match status" value="1"/>
</dbReference>
<gene>
    <name evidence="5" type="ORF">J4H85_09820</name>
</gene>
<keyword evidence="1" id="KW-0805">Transcription regulation</keyword>
<accession>A0A939QDS1</accession>
<dbReference type="InterPro" id="IPR000524">
    <property type="entry name" value="Tscrpt_reg_HTH_GntR"/>
</dbReference>
<dbReference type="RefSeq" id="WP_208239157.1">
    <property type="nucleotide sequence ID" value="NZ_BAAAQU010000002.1"/>
</dbReference>
<dbReference type="InterPro" id="IPR036390">
    <property type="entry name" value="WH_DNA-bd_sf"/>
</dbReference>
<reference evidence="5" key="1">
    <citation type="submission" date="2021-03" db="EMBL/GenBank/DDBJ databases">
        <title>Leucobacter chromiisoli sp. nov., isolated from chromium-containing soil of chemical plant.</title>
        <authorList>
            <person name="Xu Z."/>
        </authorList>
    </citation>
    <scope>NUCLEOTIDE SEQUENCE</scope>
    <source>
        <strain evidence="5">K 70/01</strain>
    </source>
</reference>
<dbReference type="GO" id="GO:0003700">
    <property type="term" value="F:DNA-binding transcription factor activity"/>
    <property type="evidence" value="ECO:0007669"/>
    <property type="project" value="InterPro"/>
</dbReference>
<sequence>MPDAAHDHDPLHVFSIDPTAESPPFRQMHDAVMRALADGRLLPGQKLPTIRALAGHVDVAVNTAAAAYRSLEDAGVIEGRGRAGTFVSLDEDPVGAAARRVALDAAARMRELGVNPERSREMFADAVQALPPKSGTA</sequence>
<dbReference type="InterPro" id="IPR036388">
    <property type="entry name" value="WH-like_DNA-bd_sf"/>
</dbReference>
<dbReference type="PANTHER" id="PTHR38445:SF9">
    <property type="entry name" value="HTH-TYPE TRANSCRIPTIONAL REPRESSOR YTRA"/>
    <property type="match status" value="1"/>
</dbReference>
<keyword evidence="2" id="KW-0238">DNA-binding</keyword>
<dbReference type="AlphaFoldDB" id="A0A939QDS1"/>
<dbReference type="SMART" id="SM00345">
    <property type="entry name" value="HTH_GNTR"/>
    <property type="match status" value="1"/>
</dbReference>
<evidence type="ECO:0000256" key="2">
    <source>
        <dbReference type="ARBA" id="ARBA00023125"/>
    </source>
</evidence>
<keyword evidence="3" id="KW-0804">Transcription</keyword>
<dbReference type="Gene3D" id="1.10.10.10">
    <property type="entry name" value="Winged helix-like DNA-binding domain superfamily/Winged helix DNA-binding domain"/>
    <property type="match status" value="1"/>
</dbReference>
<evidence type="ECO:0000313" key="5">
    <source>
        <dbReference type="EMBL" id="MBO2990287.1"/>
    </source>
</evidence>
<proteinExistence type="predicted"/>